<evidence type="ECO:0000259" key="1">
    <source>
        <dbReference type="PROSITE" id="PS50995"/>
    </source>
</evidence>
<protein>
    <submittedName>
        <fullName evidence="2">DNA-binding MarR family transcriptional regulator</fullName>
    </submittedName>
</protein>
<dbReference type="InterPro" id="IPR036390">
    <property type="entry name" value="WH_DNA-bd_sf"/>
</dbReference>
<comment type="caution">
    <text evidence="2">The sequence shown here is derived from an EMBL/GenBank/DDBJ whole genome shotgun (WGS) entry which is preliminary data.</text>
</comment>
<dbReference type="Pfam" id="PF12802">
    <property type="entry name" value="MarR_2"/>
    <property type="match status" value="1"/>
</dbReference>
<dbReference type="InterPro" id="IPR036388">
    <property type="entry name" value="WH-like_DNA-bd_sf"/>
</dbReference>
<dbReference type="InterPro" id="IPR000835">
    <property type="entry name" value="HTH_MarR-typ"/>
</dbReference>
<dbReference type="EMBL" id="QPJS01000008">
    <property type="protein sequence ID" value="RCX01113.1"/>
    <property type="molecule type" value="Genomic_DNA"/>
</dbReference>
<organism evidence="2 3">
    <name type="scientific">Schleiferia thermophila</name>
    <dbReference type="NCBI Taxonomy" id="884107"/>
    <lineage>
        <taxon>Bacteria</taxon>
        <taxon>Pseudomonadati</taxon>
        <taxon>Bacteroidota</taxon>
        <taxon>Flavobacteriia</taxon>
        <taxon>Flavobacteriales</taxon>
        <taxon>Schleiferiaceae</taxon>
        <taxon>Schleiferia</taxon>
    </lineage>
</organism>
<keyword evidence="3" id="KW-1185">Reference proteome</keyword>
<proteinExistence type="predicted"/>
<accession>A0A368ZVY5</accession>
<evidence type="ECO:0000313" key="3">
    <source>
        <dbReference type="Proteomes" id="UP000253517"/>
    </source>
</evidence>
<dbReference type="SMART" id="SM00347">
    <property type="entry name" value="HTH_MARR"/>
    <property type="match status" value="1"/>
</dbReference>
<dbReference type="RefSeq" id="WP_037361031.1">
    <property type="nucleotide sequence ID" value="NZ_BHZF01000002.1"/>
</dbReference>
<dbReference type="InterPro" id="IPR039422">
    <property type="entry name" value="MarR/SlyA-like"/>
</dbReference>
<dbReference type="Gene3D" id="1.10.10.10">
    <property type="entry name" value="Winged helix-like DNA-binding domain superfamily/Winged helix DNA-binding domain"/>
    <property type="match status" value="1"/>
</dbReference>
<dbReference type="GO" id="GO:0003677">
    <property type="term" value="F:DNA binding"/>
    <property type="evidence" value="ECO:0007669"/>
    <property type="project" value="UniProtKB-KW"/>
</dbReference>
<reference evidence="2 3" key="1">
    <citation type="submission" date="2018-07" db="EMBL/GenBank/DDBJ databases">
        <title>Genomic Encyclopedia of Type Strains, Phase IV (KMG-IV): sequencing the most valuable type-strain genomes for metagenomic binning, comparative biology and taxonomic classification.</title>
        <authorList>
            <person name="Goeker M."/>
        </authorList>
    </citation>
    <scope>NUCLEOTIDE SEQUENCE [LARGE SCALE GENOMIC DNA]</scope>
    <source>
        <strain evidence="2 3">DSM 21410</strain>
    </source>
</reference>
<dbReference type="Proteomes" id="UP000253517">
    <property type="component" value="Unassembled WGS sequence"/>
</dbReference>
<dbReference type="GO" id="GO:0003700">
    <property type="term" value="F:DNA-binding transcription factor activity"/>
    <property type="evidence" value="ECO:0007669"/>
    <property type="project" value="InterPro"/>
</dbReference>
<dbReference type="AlphaFoldDB" id="A0A368ZVY5"/>
<name>A0A368ZVY5_9FLAO</name>
<keyword evidence="2" id="KW-0238">DNA-binding</keyword>
<dbReference type="GO" id="GO:0006950">
    <property type="term" value="P:response to stress"/>
    <property type="evidence" value="ECO:0007669"/>
    <property type="project" value="TreeGrafter"/>
</dbReference>
<dbReference type="PANTHER" id="PTHR33164:SF101">
    <property type="entry name" value="TRANSCRIPTIONAL REPRESSOR MPRA"/>
    <property type="match status" value="1"/>
</dbReference>
<sequence length="149" mass="17440">MRLEEEIKQKTFPNEFSKAVVNILYTYSYVYVNIQRFLKKYSLTPEQYNVLRILRGQYPEPCTINTIQDRMLNKTSNASRLVDKLVAKNLAERQLNASDRRQVDVILSKNGIQLLAELDKPVSELHKQIVQLPETEARYLNQLLDKLRG</sequence>
<feature type="domain" description="HTH marR-type" evidence="1">
    <location>
        <begin position="13"/>
        <end position="149"/>
    </location>
</feature>
<dbReference type="PROSITE" id="PS50995">
    <property type="entry name" value="HTH_MARR_2"/>
    <property type="match status" value="1"/>
</dbReference>
<evidence type="ECO:0000313" key="2">
    <source>
        <dbReference type="EMBL" id="RCX01113.1"/>
    </source>
</evidence>
<gene>
    <name evidence="2" type="ORF">DES35_10818</name>
</gene>
<dbReference type="PANTHER" id="PTHR33164">
    <property type="entry name" value="TRANSCRIPTIONAL REGULATOR, MARR FAMILY"/>
    <property type="match status" value="1"/>
</dbReference>
<dbReference type="SUPFAM" id="SSF46785">
    <property type="entry name" value="Winged helix' DNA-binding domain"/>
    <property type="match status" value="1"/>
</dbReference>